<accession>D3UGG5</accession>
<proteinExistence type="predicted"/>
<evidence type="ECO:0000313" key="1">
    <source>
        <dbReference type="EMBL" id="CBG39586.1"/>
    </source>
</evidence>
<sequence>MKKILLSFFFAVGASAIENHPFVGIGTSFGSGLRTNFSQIVTKSVNSCPGDVCIGGQSSANYLGKTSPLGLKLFLGNETVFDKYHISGIRFYGSVDMQNASLGAISGPIQKTAPRDKSFNTIVGQSNNGPVIGQVNMLSPKTQQDFLFANGVLTTLSLNLDFFANIPLGYFIKQYAAPKFPLLLDIGLFIGTGVEFSMLKSKYWVNETSGREQSFLASGSGFFLNLGGNIYITSHDRIQIGVKIPFYQLNHQEWNNYVDTDVNSNVAIWSEQTLKQSFVIKKSPELSISYIFYF</sequence>
<organism evidence="1 2">
    <name type="scientific">Helicobacter mustelae (strain ATCC 43772 / CCUG 25715 / CIP 103759 / LMG 18044 / NCTC 12198 / R85-136P)</name>
    <name type="common">Campylobacter mustelae</name>
    <dbReference type="NCBI Taxonomy" id="679897"/>
    <lineage>
        <taxon>Bacteria</taxon>
        <taxon>Pseudomonadati</taxon>
        <taxon>Campylobacterota</taxon>
        <taxon>Epsilonproteobacteria</taxon>
        <taxon>Campylobacterales</taxon>
        <taxon>Helicobacteraceae</taxon>
        <taxon>Helicobacter</taxon>
    </lineage>
</organism>
<dbReference type="Pfam" id="PF01856">
    <property type="entry name" value="HP_OMP"/>
    <property type="match status" value="1"/>
</dbReference>
<gene>
    <name evidence="1" type="ordered locus">HMU03240</name>
</gene>
<dbReference type="RefSeq" id="WP_013022678.1">
    <property type="nucleotide sequence ID" value="NC_013949.1"/>
</dbReference>
<dbReference type="KEGG" id="hms:HMU03240"/>
<keyword evidence="2" id="KW-1185">Reference proteome</keyword>
<dbReference type="STRING" id="679897.HMU03240"/>
<evidence type="ECO:0000313" key="2">
    <source>
        <dbReference type="Proteomes" id="UP000001522"/>
    </source>
</evidence>
<dbReference type="EMBL" id="FN555004">
    <property type="protein sequence ID" value="CBG39586.1"/>
    <property type="molecule type" value="Genomic_DNA"/>
</dbReference>
<reference evidence="1 2" key="1">
    <citation type="journal article" date="2010" name="BMC Genomics">
        <title>Comparative genomics and proteomics of Helicobacter mustelae, an ulcerogenic and carcinogenic gastric pathogen.</title>
        <authorList>
            <person name="O'Toole P.W."/>
            <person name="Snelling W.J."/>
            <person name="Canchaya C."/>
            <person name="Forde B.M."/>
            <person name="Hardie K.R."/>
            <person name="Josenhans C."/>
            <person name="Graham R.L.J."/>
            <person name="McMullan G."/>
            <person name="Parkhill J."/>
            <person name="Belda E."/>
            <person name="Bentley S.D."/>
        </authorList>
    </citation>
    <scope>NUCLEOTIDE SEQUENCE [LARGE SCALE GENOMIC DNA]</scope>
    <source>
        <strain evidence="2">ATCC 43772 / LMG 18044 / NCTC 12198 / 12198</strain>
    </source>
</reference>
<protein>
    <submittedName>
        <fullName evidence="1">Putative outer membrane protein</fullName>
    </submittedName>
</protein>
<dbReference type="AlphaFoldDB" id="D3UGG5"/>
<name>D3UGG5_HELM1</name>
<dbReference type="Proteomes" id="UP000001522">
    <property type="component" value="Chromosome"/>
</dbReference>
<dbReference type="HOGENOM" id="CLU_939329_0_0_7"/>
<dbReference type="InterPro" id="IPR002718">
    <property type="entry name" value="OMP_Helicobacter"/>
</dbReference>